<name>A0A0F8ZZH5_9ZZZZ</name>
<comment type="caution">
    <text evidence="1">The sequence shown here is derived from an EMBL/GenBank/DDBJ whole genome shotgun (WGS) entry which is preliminary data.</text>
</comment>
<dbReference type="AlphaFoldDB" id="A0A0F8ZZH5"/>
<accession>A0A0F8ZZH5</accession>
<reference evidence="1" key="1">
    <citation type="journal article" date="2015" name="Nature">
        <title>Complex archaea that bridge the gap between prokaryotes and eukaryotes.</title>
        <authorList>
            <person name="Spang A."/>
            <person name="Saw J.H."/>
            <person name="Jorgensen S.L."/>
            <person name="Zaremba-Niedzwiedzka K."/>
            <person name="Martijn J."/>
            <person name="Lind A.E."/>
            <person name="van Eijk R."/>
            <person name="Schleper C."/>
            <person name="Guy L."/>
            <person name="Ettema T.J."/>
        </authorList>
    </citation>
    <scope>NUCLEOTIDE SEQUENCE</scope>
</reference>
<sequence>MGSDKIVVPYTNGIDDQVKGYVDLTKMITDISDQVIKERNMKKIKSFRITEANAKRLASLAKDLDLNQ</sequence>
<evidence type="ECO:0000313" key="1">
    <source>
        <dbReference type="EMBL" id="KKK65331.1"/>
    </source>
</evidence>
<dbReference type="EMBL" id="LAZR01060609">
    <property type="protein sequence ID" value="KKK65331.1"/>
    <property type="molecule type" value="Genomic_DNA"/>
</dbReference>
<feature type="non-terminal residue" evidence="1">
    <location>
        <position position="68"/>
    </location>
</feature>
<protein>
    <submittedName>
        <fullName evidence="1">Uncharacterized protein</fullName>
    </submittedName>
</protein>
<proteinExistence type="predicted"/>
<organism evidence="1">
    <name type="scientific">marine sediment metagenome</name>
    <dbReference type="NCBI Taxonomy" id="412755"/>
    <lineage>
        <taxon>unclassified sequences</taxon>
        <taxon>metagenomes</taxon>
        <taxon>ecological metagenomes</taxon>
    </lineage>
</organism>
<gene>
    <name evidence="1" type="ORF">LCGC14_2975250</name>
</gene>